<keyword evidence="3" id="KW-1185">Reference proteome</keyword>
<organism evidence="2 3">
    <name type="scientific">Brassica cretica</name>
    <name type="common">Mustard</name>
    <dbReference type="NCBI Taxonomy" id="69181"/>
    <lineage>
        <taxon>Eukaryota</taxon>
        <taxon>Viridiplantae</taxon>
        <taxon>Streptophyta</taxon>
        <taxon>Embryophyta</taxon>
        <taxon>Tracheophyta</taxon>
        <taxon>Spermatophyta</taxon>
        <taxon>Magnoliopsida</taxon>
        <taxon>eudicotyledons</taxon>
        <taxon>Gunneridae</taxon>
        <taxon>Pentapetalae</taxon>
        <taxon>rosids</taxon>
        <taxon>malvids</taxon>
        <taxon>Brassicales</taxon>
        <taxon>Brassicaceae</taxon>
        <taxon>Brassiceae</taxon>
        <taxon>Brassica</taxon>
    </lineage>
</organism>
<sequence>MTGASYHSFRRCKTHTTGMTLDQTPVQGSRASPRFPTKTRPPVDYSISLSELEKLSDRYTRRRHEALVEDLKKVKTRSDKFFDPKRRLISPQSHGSLTASPKDAGNRHRRAKLRLR</sequence>
<proteinExistence type="predicted"/>
<evidence type="ECO:0000313" key="2">
    <source>
        <dbReference type="EMBL" id="KAF3519585.1"/>
    </source>
</evidence>
<feature type="compositionally biased region" description="Basic residues" evidence="1">
    <location>
        <begin position="107"/>
        <end position="116"/>
    </location>
</feature>
<comment type="caution">
    <text evidence="2">The sequence shown here is derived from an EMBL/GenBank/DDBJ whole genome shotgun (WGS) entry which is preliminary data.</text>
</comment>
<dbReference type="EMBL" id="QGKV02001556">
    <property type="protein sequence ID" value="KAF3519585.1"/>
    <property type="molecule type" value="Genomic_DNA"/>
</dbReference>
<evidence type="ECO:0000313" key="3">
    <source>
        <dbReference type="Proteomes" id="UP000266723"/>
    </source>
</evidence>
<dbReference type="Proteomes" id="UP000266723">
    <property type="component" value="Unassembled WGS sequence"/>
</dbReference>
<evidence type="ECO:0000256" key="1">
    <source>
        <dbReference type="SAM" id="MobiDB-lite"/>
    </source>
</evidence>
<feature type="compositionally biased region" description="Polar residues" evidence="1">
    <location>
        <begin position="90"/>
        <end position="99"/>
    </location>
</feature>
<feature type="region of interest" description="Disordered" evidence="1">
    <location>
        <begin position="80"/>
        <end position="116"/>
    </location>
</feature>
<gene>
    <name evidence="2" type="ORF">DY000_02061688</name>
</gene>
<reference evidence="2 3" key="1">
    <citation type="journal article" date="2020" name="BMC Genomics">
        <title>Intraspecific diversification of the crop wild relative Brassica cretica Lam. using demographic model selection.</title>
        <authorList>
            <person name="Kioukis A."/>
            <person name="Michalopoulou V.A."/>
            <person name="Briers L."/>
            <person name="Pirintsos S."/>
            <person name="Studholme D.J."/>
            <person name="Pavlidis P."/>
            <person name="Sarris P.F."/>
        </authorList>
    </citation>
    <scope>NUCLEOTIDE SEQUENCE [LARGE SCALE GENOMIC DNA]</scope>
    <source>
        <strain evidence="3">cv. PFS-1207/04</strain>
    </source>
</reference>
<accession>A0ABQ7AYU2</accession>
<name>A0ABQ7AYU2_BRACR</name>
<feature type="region of interest" description="Disordered" evidence="1">
    <location>
        <begin position="1"/>
        <end position="43"/>
    </location>
</feature>
<protein>
    <submittedName>
        <fullName evidence="2">Uncharacterized protein</fullName>
    </submittedName>
</protein>
<feature type="compositionally biased region" description="Polar residues" evidence="1">
    <location>
        <begin position="15"/>
        <end position="30"/>
    </location>
</feature>